<dbReference type="SUPFAM" id="SSF48452">
    <property type="entry name" value="TPR-like"/>
    <property type="match status" value="1"/>
</dbReference>
<dbReference type="PROSITE" id="PS50043">
    <property type="entry name" value="HTH_LUXR_2"/>
    <property type="match status" value="1"/>
</dbReference>
<dbReference type="Gene3D" id="3.40.50.300">
    <property type="entry name" value="P-loop containing nucleotide triphosphate hydrolases"/>
    <property type="match status" value="1"/>
</dbReference>
<accession>A0A9Q9IM41</accession>
<dbReference type="InterPro" id="IPR041664">
    <property type="entry name" value="AAA_16"/>
</dbReference>
<dbReference type="Pfam" id="PF13191">
    <property type="entry name" value="AAA_16"/>
    <property type="match status" value="1"/>
</dbReference>
<dbReference type="GO" id="GO:0003677">
    <property type="term" value="F:DNA binding"/>
    <property type="evidence" value="ECO:0007669"/>
    <property type="project" value="InterPro"/>
</dbReference>
<dbReference type="InterPro" id="IPR016032">
    <property type="entry name" value="Sig_transdc_resp-reg_C-effctor"/>
</dbReference>
<dbReference type="PRINTS" id="PR00038">
    <property type="entry name" value="HTHLUXR"/>
</dbReference>
<dbReference type="InterPro" id="IPR036388">
    <property type="entry name" value="WH-like_DNA-bd_sf"/>
</dbReference>
<dbReference type="EMBL" id="CP073767">
    <property type="protein sequence ID" value="UWZ58667.1"/>
    <property type="molecule type" value="Genomic_DNA"/>
</dbReference>
<dbReference type="Gene3D" id="1.10.10.10">
    <property type="entry name" value="Winged helix-like DNA-binding domain superfamily/Winged helix DNA-binding domain"/>
    <property type="match status" value="1"/>
</dbReference>
<sequence>MSSAEELVGRDAELAVAADAVRALSAGRASVLAIEGEAGIGKTRMVQSVVDDARSRGMAVFSGQAHPFERTRPFGVVAAALGLSRRSADPRAAAIGAMLAGVDGAEPAAVDVRYRVVEEIVDLVETGCAARPVLLVVEDIHWADSASLLAILSVARQLPLAPLLVLVTTRPSPPADAARLLDDLAAGGARTLRLPPLSHGDVVTLAGRVLGAAPGPALTALLAKAGGNPLWAASMLRSLADEGVLRRTAGSVETTTSTVPASLGDLVIRRMRPLSRETVELLRVAAVLGDAVSLRDVAAVDRRSPTEIAARLGDAFDARILDEVDDRVVFRHQLVHDAIYQHIPPPSRRLLHREAAVALMAAGANRLDVADHLMLGAERGDNQAVAWLRDAAREASTRAPSVTVELLRRAEALLPAGHRDADLVSAEVVQALLRAGEVAEASDRAEAMLARPHATVLDTPLRVALVGALALQNRAAELIAVVEASLAARTGLPAPAEALMLAQQSWALTYTDDPRAGESAARRALSIAEHAGDAAMTVWALTGLLVAVGRQGRFEEALGHARRAAGLAAGSRDVRSLPLQPKFFLGLALFDCDLVAEARAAYRQALDDEFGAGWWVSDTLMADAQASFAVGEWADAAPGLVAGGEAAVEKGNPLLVAQSLAYRVSIATGMGDHRTAGELAAELTVPLAGERLSYNAGIVAYAVAGLKAAEGDQVGAYDLLLRCWRCDAARENRFYHRWLAPDLVRLALAIGHRDVAAEVADAVAAGVALAPGVPTVRALALRCRALVDRQVEPAIEAVALARQTPLLVEHAGAAEDAAELLTRDGRRDEAAALLAEALARYEQAGADAWAGRVRARLRSLGVRPGPRGSRTRPAAGWDSLTSTQRAVSMLVAEGLTNGAVARRLYISPHTVNSHLRHVYAKLGVPNRVALAAVVHHSIK</sequence>
<dbReference type="GO" id="GO:0005737">
    <property type="term" value="C:cytoplasm"/>
    <property type="evidence" value="ECO:0007669"/>
    <property type="project" value="TreeGrafter"/>
</dbReference>
<dbReference type="PROSITE" id="PS00622">
    <property type="entry name" value="HTH_LUXR_1"/>
    <property type="match status" value="1"/>
</dbReference>
<keyword evidence="5" id="KW-1185">Reference proteome</keyword>
<dbReference type="AlphaFoldDB" id="A0A9Q9IM41"/>
<feature type="domain" description="HTH luxR-type" evidence="3">
    <location>
        <begin position="873"/>
        <end position="938"/>
    </location>
</feature>
<dbReference type="RefSeq" id="WP_033366888.1">
    <property type="nucleotide sequence ID" value="NZ_CP073767.1"/>
</dbReference>
<dbReference type="SUPFAM" id="SSF46894">
    <property type="entry name" value="C-terminal effector domain of the bipartite response regulators"/>
    <property type="match status" value="1"/>
</dbReference>
<dbReference type="InterPro" id="IPR000792">
    <property type="entry name" value="Tscrpt_reg_LuxR_C"/>
</dbReference>
<dbReference type="Proteomes" id="UP001058003">
    <property type="component" value="Chromosome"/>
</dbReference>
<dbReference type="SMART" id="SM00421">
    <property type="entry name" value="HTH_LUXR"/>
    <property type="match status" value="1"/>
</dbReference>
<dbReference type="InterPro" id="IPR011990">
    <property type="entry name" value="TPR-like_helical_dom_sf"/>
</dbReference>
<protein>
    <submittedName>
        <fullName evidence="4">AAA family ATPase</fullName>
    </submittedName>
</protein>
<dbReference type="GO" id="GO:0006355">
    <property type="term" value="P:regulation of DNA-templated transcription"/>
    <property type="evidence" value="ECO:0007669"/>
    <property type="project" value="InterPro"/>
</dbReference>
<evidence type="ECO:0000256" key="1">
    <source>
        <dbReference type="ARBA" id="ARBA00022741"/>
    </source>
</evidence>
<dbReference type="Pfam" id="PF00196">
    <property type="entry name" value="GerE"/>
    <property type="match status" value="1"/>
</dbReference>
<dbReference type="KEGG" id="daur:Daura_22350"/>
<dbReference type="PANTHER" id="PTHR16305">
    <property type="entry name" value="TESTICULAR SOLUBLE ADENYLYL CYCLASE"/>
    <property type="match status" value="1"/>
</dbReference>
<dbReference type="PANTHER" id="PTHR16305:SF35">
    <property type="entry name" value="TRANSCRIPTIONAL ACTIVATOR DOMAIN"/>
    <property type="match status" value="1"/>
</dbReference>
<dbReference type="OrthoDB" id="8482304at2"/>
<reference evidence="4" key="1">
    <citation type="submission" date="2021-04" db="EMBL/GenBank/DDBJ databases">
        <title>Dactylosporangium aurantiacum NRRL B-8018 full assembly.</title>
        <authorList>
            <person name="Hartkoorn R.C."/>
            <person name="Beaudoing E."/>
            <person name="Hot D."/>
        </authorList>
    </citation>
    <scope>NUCLEOTIDE SEQUENCE</scope>
    <source>
        <strain evidence="4">NRRL B-8018</strain>
    </source>
</reference>
<dbReference type="GO" id="GO:0005524">
    <property type="term" value="F:ATP binding"/>
    <property type="evidence" value="ECO:0007669"/>
    <property type="project" value="UniProtKB-KW"/>
</dbReference>
<evidence type="ECO:0000313" key="5">
    <source>
        <dbReference type="Proteomes" id="UP001058003"/>
    </source>
</evidence>
<dbReference type="Gene3D" id="1.25.40.10">
    <property type="entry name" value="Tetratricopeptide repeat domain"/>
    <property type="match status" value="1"/>
</dbReference>
<keyword evidence="1" id="KW-0547">Nucleotide-binding</keyword>
<dbReference type="SUPFAM" id="SSF52540">
    <property type="entry name" value="P-loop containing nucleoside triphosphate hydrolases"/>
    <property type="match status" value="1"/>
</dbReference>
<keyword evidence="2" id="KW-0067">ATP-binding</keyword>
<proteinExistence type="predicted"/>
<dbReference type="InterPro" id="IPR027417">
    <property type="entry name" value="P-loop_NTPase"/>
</dbReference>
<gene>
    <name evidence="4" type="ORF">Daura_22350</name>
</gene>
<evidence type="ECO:0000313" key="4">
    <source>
        <dbReference type="EMBL" id="UWZ58667.1"/>
    </source>
</evidence>
<evidence type="ECO:0000259" key="3">
    <source>
        <dbReference type="PROSITE" id="PS50043"/>
    </source>
</evidence>
<dbReference type="CDD" id="cd06170">
    <property type="entry name" value="LuxR_C_like"/>
    <property type="match status" value="1"/>
</dbReference>
<evidence type="ECO:0000256" key="2">
    <source>
        <dbReference type="ARBA" id="ARBA00022840"/>
    </source>
</evidence>
<dbReference type="GO" id="GO:0004016">
    <property type="term" value="F:adenylate cyclase activity"/>
    <property type="evidence" value="ECO:0007669"/>
    <property type="project" value="TreeGrafter"/>
</dbReference>
<name>A0A9Q9IM41_9ACTN</name>
<organism evidence="4 5">
    <name type="scientific">Dactylosporangium aurantiacum</name>
    <dbReference type="NCBI Taxonomy" id="35754"/>
    <lineage>
        <taxon>Bacteria</taxon>
        <taxon>Bacillati</taxon>
        <taxon>Actinomycetota</taxon>
        <taxon>Actinomycetes</taxon>
        <taxon>Micromonosporales</taxon>
        <taxon>Micromonosporaceae</taxon>
        <taxon>Dactylosporangium</taxon>
    </lineage>
</organism>